<dbReference type="GO" id="GO:0007131">
    <property type="term" value="P:reciprocal meiotic recombination"/>
    <property type="evidence" value="ECO:0007669"/>
    <property type="project" value="TreeGrafter"/>
</dbReference>
<accession>A0A078AZP3</accession>
<name>A0A078AZP3_STYLE</name>
<dbReference type="AlphaFoldDB" id="A0A078AZP3"/>
<dbReference type="InParanoid" id="A0A078AZP3"/>
<evidence type="ECO:0000313" key="2">
    <source>
        <dbReference type="EMBL" id="CDW86672.1"/>
    </source>
</evidence>
<sequence>MFFRRIQRFIKRLDKHGEPIALNYKGQHQHQTVIGGVITLLQIFGVITFFFILLNRVISKDKNIRIKSVYKSATYNNQQYHIDLNNFDLAFGIKFERNEDENFYAGYDIKRFLNISFISQNITFVQNKTDGTFDTISQEQYIGYENCRNGRFLNKTAETNIIGLNKNGWFCIKELDLTIQGQEMSLLRNLLKLSVSPCQNDSNNSLGSKCASQNQISDFISKIQLMIAFVNSNFEEDIYNQPVKSEVVIQYYNAIEGQAYNAYLNLQKNYLYSYNSWLSYLFDVQTYEYLSVEFIRSIQGTIKPGTWEMFNVLIFCHTEEIVIERFASNLVDIITTLGGFINVLALLTKLIAKVFSKRVLYWQLITDIMHFENYQPKNILNQDIYQILGKDLSKNQSS</sequence>
<keyword evidence="1" id="KW-0472">Membrane</keyword>
<evidence type="ECO:0000256" key="1">
    <source>
        <dbReference type="SAM" id="Phobius"/>
    </source>
</evidence>
<dbReference type="GO" id="GO:0005634">
    <property type="term" value="C:nucleus"/>
    <property type="evidence" value="ECO:0007669"/>
    <property type="project" value="TreeGrafter"/>
</dbReference>
<keyword evidence="1" id="KW-0812">Transmembrane</keyword>
<keyword evidence="3" id="KW-1185">Reference proteome</keyword>
<proteinExistence type="predicted"/>
<dbReference type="EMBL" id="CCKQ01014875">
    <property type="protein sequence ID" value="CDW86672.1"/>
    <property type="molecule type" value="Genomic_DNA"/>
</dbReference>
<dbReference type="PANTHER" id="PTHR31398">
    <property type="entry name" value="MEIOTIC NUCLEAR DIVISION PROTEIN 1 HOMOLOG"/>
    <property type="match status" value="1"/>
</dbReference>
<dbReference type="OrthoDB" id="296869at2759"/>
<feature type="transmembrane region" description="Helical" evidence="1">
    <location>
        <begin position="33"/>
        <end position="54"/>
    </location>
</feature>
<evidence type="ECO:0000313" key="3">
    <source>
        <dbReference type="Proteomes" id="UP000039865"/>
    </source>
</evidence>
<protein>
    <recommendedName>
        <fullName evidence="4">Transmembrane protein</fullName>
    </recommendedName>
</protein>
<dbReference type="Proteomes" id="UP000039865">
    <property type="component" value="Unassembled WGS sequence"/>
</dbReference>
<gene>
    <name evidence="2" type="primary">Contig1860.g2010</name>
    <name evidence="2" type="ORF">STYLEM_15770</name>
</gene>
<dbReference type="PANTHER" id="PTHR31398:SF0">
    <property type="entry name" value="MEIOTIC NUCLEAR DIVISION PROTEIN 1 HOMOLOG"/>
    <property type="match status" value="1"/>
</dbReference>
<keyword evidence="1" id="KW-1133">Transmembrane helix</keyword>
<reference evidence="2 3" key="1">
    <citation type="submission" date="2014-06" db="EMBL/GenBank/DDBJ databases">
        <authorList>
            <person name="Swart Estienne"/>
        </authorList>
    </citation>
    <scope>NUCLEOTIDE SEQUENCE [LARGE SCALE GENOMIC DNA]</scope>
    <source>
        <strain evidence="2 3">130c</strain>
    </source>
</reference>
<organism evidence="2 3">
    <name type="scientific">Stylonychia lemnae</name>
    <name type="common">Ciliate</name>
    <dbReference type="NCBI Taxonomy" id="5949"/>
    <lineage>
        <taxon>Eukaryota</taxon>
        <taxon>Sar</taxon>
        <taxon>Alveolata</taxon>
        <taxon>Ciliophora</taxon>
        <taxon>Intramacronucleata</taxon>
        <taxon>Spirotrichea</taxon>
        <taxon>Stichotrichia</taxon>
        <taxon>Sporadotrichida</taxon>
        <taxon>Oxytrichidae</taxon>
        <taxon>Stylonychinae</taxon>
        <taxon>Stylonychia</taxon>
    </lineage>
</organism>
<evidence type="ECO:0008006" key="4">
    <source>
        <dbReference type="Google" id="ProtNLM"/>
    </source>
</evidence>